<dbReference type="PANTHER" id="PTHR21712:SF29">
    <property type="entry name" value="PRE-RRNA-PROCESSING PROTEIN FHL1"/>
    <property type="match status" value="1"/>
</dbReference>
<dbReference type="SMART" id="SM00339">
    <property type="entry name" value="FH"/>
    <property type="match status" value="1"/>
</dbReference>
<evidence type="ECO:0000256" key="1">
    <source>
        <dbReference type="ARBA" id="ARBA00023125"/>
    </source>
</evidence>
<comment type="subcellular location">
    <subcellularLocation>
        <location evidence="3">Nucleus</location>
    </subcellularLocation>
</comment>
<feature type="region of interest" description="Disordered" evidence="4">
    <location>
        <begin position="54"/>
        <end position="76"/>
    </location>
</feature>
<evidence type="ECO:0000259" key="5">
    <source>
        <dbReference type="PROSITE" id="PS50039"/>
    </source>
</evidence>
<accession>A0A6H0Y2D8</accession>
<feature type="region of interest" description="Disordered" evidence="4">
    <location>
        <begin position="641"/>
        <end position="663"/>
    </location>
</feature>
<dbReference type="InterPro" id="IPR036388">
    <property type="entry name" value="WH-like_DNA-bd_sf"/>
</dbReference>
<name>A0A6H0Y2D8_9PEZI</name>
<feature type="region of interest" description="Disordered" evidence="4">
    <location>
        <begin position="1035"/>
        <end position="1125"/>
    </location>
</feature>
<dbReference type="GO" id="GO:0043565">
    <property type="term" value="F:sequence-specific DNA binding"/>
    <property type="evidence" value="ECO:0007669"/>
    <property type="project" value="InterPro"/>
</dbReference>
<dbReference type="GO" id="GO:0003700">
    <property type="term" value="F:DNA-binding transcription factor activity"/>
    <property type="evidence" value="ECO:0007669"/>
    <property type="project" value="InterPro"/>
</dbReference>
<keyword evidence="2 3" id="KW-0539">Nucleus</keyword>
<evidence type="ECO:0000313" key="7">
    <source>
        <dbReference type="Proteomes" id="UP000503462"/>
    </source>
</evidence>
<dbReference type="Gene3D" id="1.10.10.10">
    <property type="entry name" value="Winged helix-like DNA-binding domain superfamily/Winged helix DNA-binding domain"/>
    <property type="match status" value="1"/>
</dbReference>
<dbReference type="InterPro" id="IPR030456">
    <property type="entry name" value="TF_fork_head_CS_2"/>
</dbReference>
<dbReference type="InterPro" id="IPR036390">
    <property type="entry name" value="WH_DNA-bd_sf"/>
</dbReference>
<dbReference type="SUPFAM" id="SSF46785">
    <property type="entry name" value="Winged helix' DNA-binding domain"/>
    <property type="match status" value="1"/>
</dbReference>
<feature type="region of interest" description="Disordered" evidence="4">
    <location>
        <begin position="199"/>
        <end position="238"/>
    </location>
</feature>
<feature type="compositionally biased region" description="Polar residues" evidence="4">
    <location>
        <begin position="1093"/>
        <end position="1102"/>
    </location>
</feature>
<evidence type="ECO:0000256" key="3">
    <source>
        <dbReference type="PROSITE-ProRule" id="PRU00089"/>
    </source>
</evidence>
<dbReference type="PRINTS" id="PR00053">
    <property type="entry name" value="FORKHEAD"/>
</dbReference>
<feature type="region of interest" description="Disordered" evidence="4">
    <location>
        <begin position="748"/>
        <end position="768"/>
    </location>
</feature>
<feature type="compositionally biased region" description="Low complexity" evidence="4">
    <location>
        <begin position="979"/>
        <end position="990"/>
    </location>
</feature>
<feature type="compositionally biased region" description="Basic and acidic residues" evidence="4">
    <location>
        <begin position="534"/>
        <end position="556"/>
    </location>
</feature>
<feature type="compositionally biased region" description="Polar residues" evidence="4">
    <location>
        <begin position="489"/>
        <end position="498"/>
    </location>
</feature>
<sequence length="1125" mass="124091">MAIHMPNNTFDPFARDLGAFDDPNDATTLTVDPAVDAAAHTGYMASPAQQIFHDHSRPSNLRGAEGESDLDHGNGLQSMPASPIATCANLAIGQTSNIKNERVDMVGRFMNEPFDNPDPISAVSEMSLNLEEMKGYAQLVFPDGEYLVTSTEIMLGRDERAQQILKDQEKRQRKLLREQALLQARQHAAEMDAQAALERYKLEPGKGSEEGRRGSSSSSHMLEGRPAPGLPSTFSESGGIVNYEGSVDDLRKKRNKRRNFLLSRSSSNSNSVAPASLHVYGAAATPWRNNDEEKCIFLPIHPFQIEDIRKISKEHLRIFYDGLEKQWKMEIKGNGAFVLNELYKETNVDPETGDEDTAPRHFKRGDTVILTHNSEVLVTSLTFLFKLPQRRGFSAFDSDIDDDLETSLLQQPDDPDDDEANSEASDNVKQEQVGDTPKVKRPKILLKATKARPVPKSASPEPPRITGGKGKKKPVETPKVVEIEPAAQPENNGDNTQALPPVFDANSTLQHVPVNELPEKRKGPGRPPKNGLVSKRDEGIIRRKMKEYEKRGERPPPYKDILAIVRAENRAKELAARAAARGEPIPPTQLEMMNVVPTTEVDQTNDTPDMTAADAAQLAEASSMPRATSLELDTAELLKSAQQQQRTYKSPSPMKPKEEYTEEQLKRPTQTYYYILDEILSEGPEDAMELQQIYDKICKKYPFYKYVVESTGWQSSVRHNLKQNERFKPVSKQGKGWLWAIDPAIPLDKEKKKKPTPPPMPRPPMQYQAQNGMSYNNTGGFPQYGQTYNNGQPQYQQGTVQQSQQSYNAPYNDMQSPGCTSTRSATNTISSAVSYGIKYTQPAAAPPGALPPAFQDLVEEIMRFRVEYLTPFGKDAQEYARHERIFKRCVEWISQLHMRQNPEVKFENEEERRVFQILEKMRHKFEHGGSTIPPRPAQPAQTTSAGPVVTAPGQSEQSTPAAVPTQTLPAAPQDSFHGVVAPPAAPASAVHLQNQVQQPGQTTYTPSMGTTQAQGRPALPNVMPTATPDTAMQVPSLPPATESLAGPVSNPSSVPQAAVQDAGGANVSQQPQPSTVSVNDSASVAPLAAVSANQSSEPQGLTLTGIKRTADEVVDDEHDEKRAKM</sequence>
<feature type="compositionally biased region" description="Polar residues" evidence="4">
    <location>
        <begin position="641"/>
        <end position="650"/>
    </location>
</feature>
<feature type="compositionally biased region" description="Basic and acidic residues" evidence="4">
    <location>
        <begin position="473"/>
        <end position="482"/>
    </location>
</feature>
<evidence type="ECO:0000313" key="6">
    <source>
        <dbReference type="EMBL" id="QIX01167.1"/>
    </source>
</evidence>
<gene>
    <name evidence="6" type="ORF">AMS68_006684</name>
</gene>
<evidence type="ECO:0000256" key="4">
    <source>
        <dbReference type="SAM" id="MobiDB-lite"/>
    </source>
</evidence>
<feature type="compositionally biased region" description="Polar residues" evidence="4">
    <location>
        <begin position="991"/>
        <end position="1014"/>
    </location>
</feature>
<feature type="domain" description="Fork-head" evidence="5">
    <location>
        <begin position="667"/>
        <end position="744"/>
    </location>
</feature>
<keyword evidence="1 3" id="KW-0238">DNA-binding</keyword>
<organism evidence="6 7">
    <name type="scientific">Peltaster fructicola</name>
    <dbReference type="NCBI Taxonomy" id="286661"/>
    <lineage>
        <taxon>Eukaryota</taxon>
        <taxon>Fungi</taxon>
        <taxon>Dikarya</taxon>
        <taxon>Ascomycota</taxon>
        <taxon>Pezizomycotina</taxon>
        <taxon>Dothideomycetes</taxon>
        <taxon>Dothideomycetes incertae sedis</taxon>
        <taxon>Peltaster</taxon>
    </lineage>
</organism>
<proteinExistence type="predicted"/>
<dbReference type="GO" id="GO:0005634">
    <property type="term" value="C:nucleus"/>
    <property type="evidence" value="ECO:0007669"/>
    <property type="project" value="UniProtKB-SubCell"/>
</dbReference>
<dbReference type="OrthoDB" id="5402974at2759"/>
<feature type="compositionally biased region" description="Basic and acidic residues" evidence="4">
    <location>
        <begin position="199"/>
        <end position="213"/>
    </location>
</feature>
<feature type="region of interest" description="Disordered" evidence="4">
    <location>
        <begin position="406"/>
        <end position="556"/>
    </location>
</feature>
<feature type="DNA-binding region" description="Fork-head" evidence="3">
    <location>
        <begin position="667"/>
        <end position="744"/>
    </location>
</feature>
<feature type="compositionally biased region" description="Low complexity" evidence="4">
    <location>
        <begin position="1081"/>
        <end position="1092"/>
    </location>
</feature>
<dbReference type="EMBL" id="CP051142">
    <property type="protein sequence ID" value="QIX01167.1"/>
    <property type="molecule type" value="Genomic_DNA"/>
</dbReference>
<protein>
    <recommendedName>
        <fullName evidence="5">Fork-head domain-containing protein</fullName>
    </recommendedName>
</protein>
<dbReference type="InterPro" id="IPR001766">
    <property type="entry name" value="Fork_head_dom"/>
</dbReference>
<dbReference type="AlphaFoldDB" id="A0A6H0Y2D8"/>
<dbReference type="InterPro" id="IPR045178">
    <property type="entry name" value="Fhl1/FHA1"/>
</dbReference>
<dbReference type="Proteomes" id="UP000503462">
    <property type="component" value="Chromosome 4"/>
</dbReference>
<feature type="region of interest" description="Disordered" evidence="4">
    <location>
        <begin position="926"/>
        <end position="1019"/>
    </location>
</feature>
<dbReference type="Pfam" id="PF00250">
    <property type="entry name" value="Forkhead"/>
    <property type="match status" value="1"/>
</dbReference>
<feature type="compositionally biased region" description="Polar residues" evidence="4">
    <location>
        <begin position="1066"/>
        <end position="1080"/>
    </location>
</feature>
<dbReference type="PROSITE" id="PS50039">
    <property type="entry name" value="FORK_HEAD_3"/>
    <property type="match status" value="1"/>
</dbReference>
<dbReference type="PROSITE" id="PS00658">
    <property type="entry name" value="FORK_HEAD_2"/>
    <property type="match status" value="1"/>
</dbReference>
<evidence type="ECO:0000256" key="2">
    <source>
        <dbReference type="ARBA" id="ARBA00023242"/>
    </source>
</evidence>
<dbReference type="PANTHER" id="PTHR21712">
    <property type="entry name" value="PRE-RRNA-PROCESSING PROTEIN FHL1"/>
    <property type="match status" value="1"/>
</dbReference>
<dbReference type="GO" id="GO:0060962">
    <property type="term" value="P:regulation of ribosomal protein gene transcription by RNA polymerase II"/>
    <property type="evidence" value="ECO:0007669"/>
    <property type="project" value="InterPro"/>
</dbReference>
<feature type="compositionally biased region" description="Polar residues" evidence="4">
    <location>
        <begin position="952"/>
        <end position="968"/>
    </location>
</feature>
<keyword evidence="7" id="KW-1185">Reference proteome</keyword>
<reference evidence="6 7" key="1">
    <citation type="journal article" date="2016" name="Sci. Rep.">
        <title>Peltaster fructicola genome reveals evolution from an invasive phytopathogen to an ectophytic parasite.</title>
        <authorList>
            <person name="Xu C."/>
            <person name="Chen H."/>
            <person name="Gleason M.L."/>
            <person name="Xu J.R."/>
            <person name="Liu H."/>
            <person name="Zhang R."/>
            <person name="Sun G."/>
        </authorList>
    </citation>
    <scope>NUCLEOTIDE SEQUENCE [LARGE SCALE GENOMIC DNA]</scope>
    <source>
        <strain evidence="6 7">LNHT1506</strain>
    </source>
</reference>